<feature type="region of interest" description="Disordered" evidence="1">
    <location>
        <begin position="169"/>
        <end position="190"/>
    </location>
</feature>
<dbReference type="OrthoDB" id="2757812at2759"/>
<accession>A0A9P3GI89</accession>
<reference evidence="2 3" key="1">
    <citation type="submission" date="2021-08" db="EMBL/GenBank/DDBJ databases">
        <title>Draft Genome Sequence of Phanerochaete sordida strain YK-624.</title>
        <authorList>
            <person name="Mori T."/>
            <person name="Dohra H."/>
            <person name="Suzuki T."/>
            <person name="Kawagishi H."/>
            <person name="Hirai H."/>
        </authorList>
    </citation>
    <scope>NUCLEOTIDE SEQUENCE [LARGE SCALE GENOMIC DNA]</scope>
    <source>
        <strain evidence="2 3">YK-624</strain>
    </source>
</reference>
<proteinExistence type="predicted"/>
<name>A0A9P3GI89_9APHY</name>
<sequence length="326" mass="36140">MPPRTNTQYITSLATRQAASHAASYLLNPRNREDLWYPVYQGVFSDLVAFDTTGSLHLGENCAISLSSAELDVLAGIRPPPESIIIAPVAPAGPSRATEGSAAQTSSRSSKPGQNDATVSSTPESLRRSKRKPAIPAISAHEAQAIEAERQRHARLLRERYDEHQRRIEQAARAGDATEADGDTSMITLPDQNAQNRVPDFAVSHVHSVPLERPGDDEAEELIAWQMCMGLHTRHQCYPLVGEIKPLPSRHVDSTQRTADILKNLRHAERDLYGYCICTLGRDLSAQSLIAVSAAGIFWRWRVVTRFHQKVCKEELVYSRHRGIGR</sequence>
<gene>
    <name evidence="2" type="ORF">PsYK624_102520</name>
</gene>
<organism evidence="2 3">
    <name type="scientific">Phanerochaete sordida</name>
    <dbReference type="NCBI Taxonomy" id="48140"/>
    <lineage>
        <taxon>Eukaryota</taxon>
        <taxon>Fungi</taxon>
        <taxon>Dikarya</taxon>
        <taxon>Basidiomycota</taxon>
        <taxon>Agaricomycotina</taxon>
        <taxon>Agaricomycetes</taxon>
        <taxon>Polyporales</taxon>
        <taxon>Phanerochaetaceae</taxon>
        <taxon>Phanerochaete</taxon>
    </lineage>
</organism>
<keyword evidence="3" id="KW-1185">Reference proteome</keyword>
<feature type="compositionally biased region" description="Polar residues" evidence="1">
    <location>
        <begin position="101"/>
        <end position="124"/>
    </location>
</feature>
<dbReference type="Proteomes" id="UP000703269">
    <property type="component" value="Unassembled WGS sequence"/>
</dbReference>
<protein>
    <submittedName>
        <fullName evidence="2">Uncharacterized protein</fullName>
    </submittedName>
</protein>
<evidence type="ECO:0000313" key="2">
    <source>
        <dbReference type="EMBL" id="GJE94084.1"/>
    </source>
</evidence>
<dbReference type="EMBL" id="BPQB01000037">
    <property type="protein sequence ID" value="GJE94084.1"/>
    <property type="molecule type" value="Genomic_DNA"/>
</dbReference>
<comment type="caution">
    <text evidence="2">The sequence shown here is derived from an EMBL/GenBank/DDBJ whole genome shotgun (WGS) entry which is preliminary data.</text>
</comment>
<evidence type="ECO:0000256" key="1">
    <source>
        <dbReference type="SAM" id="MobiDB-lite"/>
    </source>
</evidence>
<feature type="region of interest" description="Disordered" evidence="1">
    <location>
        <begin position="85"/>
        <end position="144"/>
    </location>
</feature>
<dbReference type="AlphaFoldDB" id="A0A9P3GI89"/>
<evidence type="ECO:0000313" key="3">
    <source>
        <dbReference type="Proteomes" id="UP000703269"/>
    </source>
</evidence>